<proteinExistence type="predicted"/>
<feature type="domain" description="ComEC/Rec2-related protein" evidence="7">
    <location>
        <begin position="241"/>
        <end position="507"/>
    </location>
</feature>
<dbReference type="InterPro" id="IPR052159">
    <property type="entry name" value="Competence_DNA_uptake"/>
</dbReference>
<dbReference type="Pfam" id="PF13567">
    <property type="entry name" value="DUF4131"/>
    <property type="match status" value="1"/>
</dbReference>
<keyword evidence="2" id="KW-1003">Cell membrane</keyword>
<comment type="subcellular location">
    <subcellularLocation>
        <location evidence="1">Cell membrane</location>
        <topology evidence="1">Multi-pass membrane protein</topology>
    </subcellularLocation>
</comment>
<dbReference type="Proteomes" id="UP000283433">
    <property type="component" value="Unassembled WGS sequence"/>
</dbReference>
<dbReference type="EMBL" id="MBTA01000026">
    <property type="protein sequence ID" value="RKD14333.1"/>
    <property type="molecule type" value="Genomic_DNA"/>
</dbReference>
<dbReference type="RefSeq" id="WP_120182334.1">
    <property type="nucleotide sequence ID" value="NZ_MBTA01000026.1"/>
</dbReference>
<protein>
    <recommendedName>
        <fullName evidence="11">Competence protein ComEC</fullName>
    </recommendedName>
</protein>
<evidence type="ECO:0000313" key="9">
    <source>
        <dbReference type="EMBL" id="RKD14333.1"/>
    </source>
</evidence>
<dbReference type="Pfam" id="PF03772">
    <property type="entry name" value="Competence"/>
    <property type="match status" value="1"/>
</dbReference>
<dbReference type="AlphaFoldDB" id="A0A419S3V8"/>
<evidence type="ECO:0000313" key="10">
    <source>
        <dbReference type="Proteomes" id="UP000283433"/>
    </source>
</evidence>
<feature type="transmembrane region" description="Helical" evidence="6">
    <location>
        <begin position="395"/>
        <end position="417"/>
    </location>
</feature>
<keyword evidence="4 6" id="KW-1133">Transmembrane helix</keyword>
<dbReference type="PANTHER" id="PTHR30619">
    <property type="entry name" value="DNA INTERNALIZATION/COMPETENCE PROTEIN COMEC/REC2"/>
    <property type="match status" value="1"/>
</dbReference>
<evidence type="ECO:0000256" key="3">
    <source>
        <dbReference type="ARBA" id="ARBA00022692"/>
    </source>
</evidence>
<feature type="transmembrane region" description="Helical" evidence="6">
    <location>
        <begin position="487"/>
        <end position="506"/>
    </location>
</feature>
<evidence type="ECO:0000256" key="4">
    <source>
        <dbReference type="ARBA" id="ARBA00022989"/>
    </source>
</evidence>
<feature type="transmembrane region" description="Helical" evidence="6">
    <location>
        <begin position="317"/>
        <end position="334"/>
    </location>
</feature>
<keyword evidence="3 6" id="KW-0812">Transmembrane</keyword>
<dbReference type="OrthoDB" id="9761531at2"/>
<feature type="domain" description="DUF4131" evidence="8">
    <location>
        <begin position="34"/>
        <end position="199"/>
    </location>
</feature>
<organism evidence="9 10">
    <name type="scientific">Pelobium manganitolerans</name>
    <dbReference type="NCBI Taxonomy" id="1842495"/>
    <lineage>
        <taxon>Bacteria</taxon>
        <taxon>Pseudomonadati</taxon>
        <taxon>Bacteroidota</taxon>
        <taxon>Sphingobacteriia</taxon>
        <taxon>Sphingobacteriales</taxon>
        <taxon>Sphingobacteriaceae</taxon>
        <taxon>Pelobium</taxon>
    </lineage>
</organism>
<keyword evidence="5 6" id="KW-0472">Membrane</keyword>
<evidence type="ECO:0008006" key="11">
    <source>
        <dbReference type="Google" id="ProtNLM"/>
    </source>
</evidence>
<feature type="transmembrane region" description="Helical" evidence="6">
    <location>
        <begin position="429"/>
        <end position="452"/>
    </location>
</feature>
<name>A0A419S3V8_9SPHI</name>
<evidence type="ECO:0000256" key="5">
    <source>
        <dbReference type="ARBA" id="ARBA00023136"/>
    </source>
</evidence>
<dbReference type="GO" id="GO:0005886">
    <property type="term" value="C:plasma membrane"/>
    <property type="evidence" value="ECO:0007669"/>
    <property type="project" value="UniProtKB-SubCell"/>
</dbReference>
<evidence type="ECO:0000256" key="2">
    <source>
        <dbReference type="ARBA" id="ARBA00022475"/>
    </source>
</evidence>
<evidence type="ECO:0000259" key="7">
    <source>
        <dbReference type="Pfam" id="PF03772"/>
    </source>
</evidence>
<feature type="transmembrane region" description="Helical" evidence="6">
    <location>
        <begin position="12"/>
        <end position="32"/>
    </location>
</feature>
<feature type="transmembrane region" description="Helical" evidence="6">
    <location>
        <begin position="263"/>
        <end position="283"/>
    </location>
</feature>
<dbReference type="PANTHER" id="PTHR30619:SF1">
    <property type="entry name" value="RECOMBINATION PROTEIN 2"/>
    <property type="match status" value="1"/>
</dbReference>
<dbReference type="InterPro" id="IPR025405">
    <property type="entry name" value="DUF4131"/>
</dbReference>
<evidence type="ECO:0000256" key="6">
    <source>
        <dbReference type="SAM" id="Phobius"/>
    </source>
</evidence>
<keyword evidence="10" id="KW-1185">Reference proteome</keyword>
<accession>A0A419S3V8</accession>
<reference evidence="9 10" key="1">
    <citation type="submission" date="2016-07" db="EMBL/GenBank/DDBJ databases">
        <title>Genome of Pelobium manganitolerans.</title>
        <authorList>
            <person name="Wu S."/>
            <person name="Wang G."/>
        </authorList>
    </citation>
    <scope>NUCLEOTIDE SEQUENCE [LARGE SCALE GENOMIC DNA]</scope>
    <source>
        <strain evidence="9 10">YS-25</strain>
    </source>
</reference>
<feature type="transmembrane region" description="Helical" evidence="6">
    <location>
        <begin position="38"/>
        <end position="54"/>
    </location>
</feature>
<comment type="caution">
    <text evidence="9">The sequence shown here is derived from an EMBL/GenBank/DDBJ whole genome shotgun (WGS) entry which is preliminary data.</text>
</comment>
<gene>
    <name evidence="9" type="ORF">BCY91_07555</name>
</gene>
<dbReference type="InterPro" id="IPR004477">
    <property type="entry name" value="ComEC_N"/>
</dbReference>
<dbReference type="NCBIfam" id="TIGR00360">
    <property type="entry name" value="ComEC_N-term"/>
    <property type="match status" value="1"/>
</dbReference>
<sequence>MLAYYKTEVPFLRLVLAFGLGIIVSVCLNLAPSFPINFTFYCLIALCLWSALTYKKAKLYLKRPFTGALIYSTVFFAGISISNQRKEIYHEQHFSRLKAEKLVVLINEKPKINKNYVSFLAQVKATVKDKKLEDCKGKLLIDCRMDSAKSATLTYGDVLLVDADYKETEAPKNPAEFNYKRYLQLQNIYHKGSLQAPQLQKLDSDCGNPIIAFALRFREAQVAKFNAHLQNNEAKAVASTLILGYRAQLDHALMLTYSNTGTMHVLSVSGMHVAIVAGFLSFLLSFMNKKRSTRLLKTILMVTLIWFYALTTGLAPSVTRAAIMISFVLIAKAYGKRVNVFNILGLSALMLLIYNPFYLFDVGFQLSYIAVGGLIFIYPKIKNCYCPQNYFVGQIWSVMAVSIAAQLITAPFSMFYFHQFPVYFLLSNVFIVLPAAVVMYVGFVFLSLASVFPNVEVPAKALEYAIVFMNEGLKKIEVIPHGSINQLWHGFFEIGLLYAALFCIICAHKNIRYLRLSCLFLAVFVCRLSYLEFTKMQQQNLMVFNVPKHRALALLNGRDAIVVSDLSTTDNAFQFSVKPYLDSCQVQNIKMVDIGQVQALKFKNTKLYIGSGKNTPTIKTDWLLSRVAKKSQVSYHNNTLSENNLYSNIYINNFNVNKATEFKW</sequence>
<feature type="transmembrane region" description="Helical" evidence="6">
    <location>
        <begin position="513"/>
        <end position="531"/>
    </location>
</feature>
<feature type="transmembrane region" description="Helical" evidence="6">
    <location>
        <begin position="341"/>
        <end position="360"/>
    </location>
</feature>
<evidence type="ECO:0000259" key="8">
    <source>
        <dbReference type="Pfam" id="PF13567"/>
    </source>
</evidence>
<evidence type="ECO:0000256" key="1">
    <source>
        <dbReference type="ARBA" id="ARBA00004651"/>
    </source>
</evidence>